<dbReference type="AlphaFoldDB" id="A0A645J402"/>
<dbReference type="Pfam" id="PF14274">
    <property type="entry name" value="BT_3044-like_C"/>
    <property type="match status" value="1"/>
</dbReference>
<dbReference type="InterPro" id="IPR025371">
    <property type="entry name" value="BT_3044-like_C"/>
</dbReference>
<dbReference type="EMBL" id="VSSQ01122234">
    <property type="protein sequence ID" value="MPN54213.1"/>
    <property type="molecule type" value="Genomic_DNA"/>
</dbReference>
<reference evidence="2" key="1">
    <citation type="submission" date="2019-08" db="EMBL/GenBank/DDBJ databases">
        <authorList>
            <person name="Kucharzyk K."/>
            <person name="Murdoch R.W."/>
            <person name="Higgins S."/>
            <person name="Loffler F."/>
        </authorList>
    </citation>
    <scope>NUCLEOTIDE SEQUENCE</scope>
</reference>
<organism evidence="2">
    <name type="scientific">bioreactor metagenome</name>
    <dbReference type="NCBI Taxonomy" id="1076179"/>
    <lineage>
        <taxon>unclassified sequences</taxon>
        <taxon>metagenomes</taxon>
        <taxon>ecological metagenomes</taxon>
    </lineage>
</organism>
<name>A0A645J402_9ZZZZ</name>
<sequence length="129" mass="15213">MKNNIQVYAVNDSTVFFYAGMVDEDRMDRRNYKIYAHLNDRTNQVTLYSDNPNMKFQSNDTPVYSIGKTMDITHPYLLKQTIVIKGIDYYFTDYSSSEVTDYNFTVKGLITMERRINTQISDEDQAIEW</sequence>
<evidence type="ECO:0000313" key="2">
    <source>
        <dbReference type="EMBL" id="MPN54213.1"/>
    </source>
</evidence>
<accession>A0A645J402</accession>
<gene>
    <name evidence="2" type="ORF">SDC9_201883</name>
</gene>
<dbReference type="Gene3D" id="2.40.128.440">
    <property type="entry name" value="Uncharacterised protein PF14274, DUF4361"/>
    <property type="match status" value="1"/>
</dbReference>
<proteinExistence type="predicted"/>
<evidence type="ECO:0000259" key="1">
    <source>
        <dbReference type="Pfam" id="PF14274"/>
    </source>
</evidence>
<feature type="domain" description="BT-3044-like C-terminal" evidence="1">
    <location>
        <begin position="2"/>
        <end position="100"/>
    </location>
</feature>
<comment type="caution">
    <text evidence="2">The sequence shown here is derived from an EMBL/GenBank/DDBJ whole genome shotgun (WGS) entry which is preliminary data.</text>
</comment>
<protein>
    <recommendedName>
        <fullName evidence="1">BT-3044-like C-terminal domain-containing protein</fullName>
    </recommendedName>
</protein>